<evidence type="ECO:0000256" key="6">
    <source>
        <dbReference type="SAM" id="Phobius"/>
    </source>
</evidence>
<comment type="subcellular location">
    <subcellularLocation>
        <location evidence="1">Cell membrane</location>
        <topology evidence="1">Multi-pass membrane protein</topology>
    </subcellularLocation>
</comment>
<dbReference type="PANTHER" id="PTHR42920">
    <property type="entry name" value="OS03G0707200 PROTEIN-RELATED"/>
    <property type="match status" value="1"/>
</dbReference>
<evidence type="ECO:0000256" key="1">
    <source>
        <dbReference type="ARBA" id="ARBA00004651"/>
    </source>
</evidence>
<evidence type="ECO:0000256" key="4">
    <source>
        <dbReference type="ARBA" id="ARBA00022989"/>
    </source>
</evidence>
<dbReference type="InterPro" id="IPR051258">
    <property type="entry name" value="Diverse_Substrate_Transporter"/>
</dbReference>
<feature type="transmembrane region" description="Helical" evidence="6">
    <location>
        <begin position="149"/>
        <end position="165"/>
    </location>
</feature>
<dbReference type="Proteomes" id="UP000020766">
    <property type="component" value="Unassembled WGS sequence"/>
</dbReference>
<comment type="caution">
    <text evidence="8">The sequence shown here is derived from an EMBL/GenBank/DDBJ whole genome shotgun (WGS) entry which is preliminary data.</text>
</comment>
<organism evidence="8 9">
    <name type="scientific">Comamonas aquatica DA1877</name>
    <dbReference type="NCBI Taxonomy" id="1457173"/>
    <lineage>
        <taxon>Bacteria</taxon>
        <taxon>Pseudomonadati</taxon>
        <taxon>Pseudomonadota</taxon>
        <taxon>Betaproteobacteria</taxon>
        <taxon>Burkholderiales</taxon>
        <taxon>Comamonadaceae</taxon>
        <taxon>Comamonas</taxon>
    </lineage>
</organism>
<feature type="domain" description="EamA" evidence="7">
    <location>
        <begin position="147"/>
        <end position="275"/>
    </location>
</feature>
<feature type="transmembrane region" description="Helical" evidence="6">
    <location>
        <begin position="121"/>
        <end position="137"/>
    </location>
</feature>
<gene>
    <name evidence="8" type="ORF">AX13_18195</name>
</gene>
<evidence type="ECO:0000313" key="9">
    <source>
        <dbReference type="Proteomes" id="UP000020766"/>
    </source>
</evidence>
<dbReference type="RefSeq" id="WP_043383168.1">
    <property type="nucleotide sequence ID" value="NZ_JBOK01000009.1"/>
</dbReference>
<keyword evidence="2" id="KW-1003">Cell membrane</keyword>
<feature type="transmembrane region" description="Helical" evidence="6">
    <location>
        <begin position="172"/>
        <end position="194"/>
    </location>
</feature>
<feature type="transmembrane region" description="Helical" evidence="6">
    <location>
        <begin position="206"/>
        <end position="229"/>
    </location>
</feature>
<evidence type="ECO:0000313" key="8">
    <source>
        <dbReference type="EMBL" id="EXU80222.1"/>
    </source>
</evidence>
<evidence type="ECO:0000256" key="2">
    <source>
        <dbReference type="ARBA" id="ARBA00022475"/>
    </source>
</evidence>
<feature type="transmembrane region" description="Helical" evidence="6">
    <location>
        <begin position="70"/>
        <end position="90"/>
    </location>
</feature>
<reference evidence="8 9" key="1">
    <citation type="submission" date="2014-01" db="EMBL/GenBank/DDBJ databases">
        <title>Interspecies Systems Biology Uncovers Metabolites Affecting C. elegans Gene Expression and Life History Traits.</title>
        <authorList>
            <person name="Watson E."/>
            <person name="Macneil L.T."/>
            <person name="Ritter A.D."/>
            <person name="Yilmaz L.S."/>
            <person name="Rosebrock A.P."/>
            <person name="Caudy A.A."/>
            <person name="Walhout A.J."/>
        </authorList>
    </citation>
    <scope>NUCLEOTIDE SEQUENCE [LARGE SCALE GENOMIC DNA]</scope>
    <source>
        <strain evidence="8 9">DA1877</strain>
    </source>
</reference>
<evidence type="ECO:0000256" key="3">
    <source>
        <dbReference type="ARBA" id="ARBA00022692"/>
    </source>
</evidence>
<name>A0A014QAS2_9BURK</name>
<dbReference type="InterPro" id="IPR000620">
    <property type="entry name" value="EamA_dom"/>
</dbReference>
<dbReference type="PANTHER" id="PTHR42920:SF5">
    <property type="entry name" value="EAMA DOMAIN-CONTAINING PROTEIN"/>
    <property type="match status" value="1"/>
</dbReference>
<accession>A0A014QAS2</accession>
<dbReference type="GO" id="GO:0005886">
    <property type="term" value="C:plasma membrane"/>
    <property type="evidence" value="ECO:0007669"/>
    <property type="project" value="UniProtKB-SubCell"/>
</dbReference>
<keyword evidence="9" id="KW-1185">Reference proteome</keyword>
<feature type="transmembrane region" description="Helical" evidence="6">
    <location>
        <begin position="39"/>
        <end position="58"/>
    </location>
</feature>
<protein>
    <submittedName>
        <fullName evidence="8">Membrane protein</fullName>
    </submittedName>
</protein>
<dbReference type="InterPro" id="IPR037185">
    <property type="entry name" value="EmrE-like"/>
</dbReference>
<dbReference type="STRING" id="225991.MA05_04280"/>
<dbReference type="EMBL" id="JBOK01000009">
    <property type="protein sequence ID" value="EXU80222.1"/>
    <property type="molecule type" value="Genomic_DNA"/>
</dbReference>
<keyword evidence="4 6" id="KW-1133">Transmembrane helix</keyword>
<keyword evidence="5 6" id="KW-0472">Membrane</keyword>
<feature type="transmembrane region" description="Helical" evidence="6">
    <location>
        <begin position="96"/>
        <end position="114"/>
    </location>
</feature>
<sequence>MSAQRPTFLLPILAILGSIAFLCTGTSWAKHSLFPEIGAQGTTALRLGFAAALMLLFWRPWRAPIARHDLRSIALYGATLGVMCLSFYLSLRTLPFGVAVAIQFAGPLSVAVWSSRRPLDYGWIALAVLGLGLLLPLGHDMNTLNPTGIAYAAFGAIGWACYINFGKRVGHLPISITAPLGAAVAALVVVPVGVAHAGAALLSPSVLLTGLGVALISCAIPISLELFALKHLPKHVFGTMTSMEPAVAALLALVLLGEVLSFTQCVAIALIMTASMGCALTAQARRAKPVPAVAEAA</sequence>
<proteinExistence type="predicted"/>
<evidence type="ECO:0000256" key="5">
    <source>
        <dbReference type="ARBA" id="ARBA00023136"/>
    </source>
</evidence>
<evidence type="ECO:0000259" key="7">
    <source>
        <dbReference type="Pfam" id="PF00892"/>
    </source>
</evidence>
<dbReference type="Pfam" id="PF00892">
    <property type="entry name" value="EamA"/>
    <property type="match status" value="1"/>
</dbReference>
<keyword evidence="3 6" id="KW-0812">Transmembrane</keyword>
<dbReference type="PATRIC" id="fig|1457173.3.peg.1886"/>
<dbReference type="SUPFAM" id="SSF103481">
    <property type="entry name" value="Multidrug resistance efflux transporter EmrE"/>
    <property type="match status" value="2"/>
</dbReference>
<dbReference type="AlphaFoldDB" id="A0A014QAS2"/>
<feature type="transmembrane region" description="Helical" evidence="6">
    <location>
        <begin position="261"/>
        <end position="282"/>
    </location>
</feature>